<comment type="caution">
    <text evidence="3">The sequence shown here is derived from an EMBL/GenBank/DDBJ whole genome shotgun (WGS) entry which is preliminary data.</text>
</comment>
<feature type="transmembrane region" description="Helical" evidence="1">
    <location>
        <begin position="62"/>
        <end position="83"/>
    </location>
</feature>
<feature type="signal peptide" evidence="2">
    <location>
        <begin position="1"/>
        <end position="30"/>
    </location>
</feature>
<sequence length="88" mass="9084">MRTSRILATLAALFVAVAMSLLTTAPPAQAQAPHRVDEIGALSVIAEPSRTPEATEGPSTPVGALVVVSGLALLTGLVVRYIAHRREG</sequence>
<proteinExistence type="predicted"/>
<feature type="chain" id="PRO_5046650214" description="MYXO-CTERM domain-containing protein" evidence="2">
    <location>
        <begin position="31"/>
        <end position="88"/>
    </location>
</feature>
<evidence type="ECO:0000256" key="2">
    <source>
        <dbReference type="SAM" id="SignalP"/>
    </source>
</evidence>
<protein>
    <recommendedName>
        <fullName evidence="5">MYXO-CTERM domain-containing protein</fullName>
    </recommendedName>
</protein>
<keyword evidence="1" id="KW-0472">Membrane</keyword>
<keyword evidence="4" id="KW-1185">Reference proteome</keyword>
<reference evidence="4" key="1">
    <citation type="journal article" date="2019" name="Int. J. Syst. Evol. Microbiol.">
        <title>The Global Catalogue of Microorganisms (GCM) 10K type strain sequencing project: providing services to taxonomists for standard genome sequencing and annotation.</title>
        <authorList>
            <consortium name="The Broad Institute Genomics Platform"/>
            <consortium name="The Broad Institute Genome Sequencing Center for Infectious Disease"/>
            <person name="Wu L."/>
            <person name="Ma J."/>
        </authorList>
    </citation>
    <scope>NUCLEOTIDE SEQUENCE [LARGE SCALE GENOMIC DNA]</scope>
    <source>
        <strain evidence="4">JCM 13022</strain>
    </source>
</reference>
<evidence type="ECO:0000313" key="4">
    <source>
        <dbReference type="Proteomes" id="UP001500467"/>
    </source>
</evidence>
<dbReference type="EMBL" id="BAAALM010000005">
    <property type="protein sequence ID" value="GAA1201098.1"/>
    <property type="molecule type" value="Genomic_DNA"/>
</dbReference>
<evidence type="ECO:0000256" key="1">
    <source>
        <dbReference type="SAM" id="Phobius"/>
    </source>
</evidence>
<dbReference type="RefSeq" id="WP_253857190.1">
    <property type="nucleotide sequence ID" value="NZ_BAAALM010000005.1"/>
</dbReference>
<name>A0ABP4FU99_9PSEU</name>
<dbReference type="Proteomes" id="UP001500467">
    <property type="component" value="Unassembled WGS sequence"/>
</dbReference>
<organism evidence="3 4">
    <name type="scientific">Prauserella alba</name>
    <dbReference type="NCBI Taxonomy" id="176898"/>
    <lineage>
        <taxon>Bacteria</taxon>
        <taxon>Bacillati</taxon>
        <taxon>Actinomycetota</taxon>
        <taxon>Actinomycetes</taxon>
        <taxon>Pseudonocardiales</taxon>
        <taxon>Pseudonocardiaceae</taxon>
        <taxon>Prauserella</taxon>
    </lineage>
</organism>
<keyword evidence="2" id="KW-0732">Signal</keyword>
<evidence type="ECO:0008006" key="5">
    <source>
        <dbReference type="Google" id="ProtNLM"/>
    </source>
</evidence>
<keyword evidence="1" id="KW-0812">Transmembrane</keyword>
<evidence type="ECO:0000313" key="3">
    <source>
        <dbReference type="EMBL" id="GAA1201098.1"/>
    </source>
</evidence>
<gene>
    <name evidence="3" type="ORF">GCM10009675_16990</name>
</gene>
<keyword evidence="1" id="KW-1133">Transmembrane helix</keyword>
<accession>A0ABP4FU99</accession>